<dbReference type="GO" id="GO:0005634">
    <property type="term" value="C:nucleus"/>
    <property type="evidence" value="ECO:0007669"/>
    <property type="project" value="UniProtKB-SubCell"/>
</dbReference>
<dbReference type="Pfam" id="PF10545">
    <property type="entry name" value="MADF_DNA_bdg"/>
    <property type="match status" value="1"/>
</dbReference>
<dbReference type="PROSITE" id="PS51029">
    <property type="entry name" value="MADF"/>
    <property type="match status" value="1"/>
</dbReference>
<evidence type="ECO:0000256" key="1">
    <source>
        <dbReference type="PROSITE-ProRule" id="PRU00371"/>
    </source>
</evidence>
<feature type="domain" description="MADF" evidence="3">
    <location>
        <begin position="14"/>
        <end position="118"/>
    </location>
</feature>
<evidence type="ECO:0000259" key="3">
    <source>
        <dbReference type="PROSITE" id="PS51029"/>
    </source>
</evidence>
<feature type="compositionally biased region" description="Basic and acidic residues" evidence="2">
    <location>
        <begin position="225"/>
        <end position="242"/>
    </location>
</feature>
<evidence type="ECO:0000259" key="4">
    <source>
        <dbReference type="PROSITE" id="PS51031"/>
    </source>
</evidence>
<dbReference type="AlphaFoldDB" id="A0A2A4J5L3"/>
<sequence length="261" mass="30143">MAGDYQIAQIDTELLIKEVKARPSLYARDADKYGDPTFKKTLWEEVAKAIFADTWKTTDPEDIAEQVDLVQRRWKNLRACFVREVKRQKDPKYIFGVAYKRRKYLYYNELLFLKPEFDANDNDDSKDSSIDLPEKNDADNTIVDVDTNIEEIPIAEAMPVRKDVPNIDKNPPVTETNTSKNDSDSTNFALSLVPLLNMLPTHKRIDAQIMLLTVLKRFYQESNGDENKVKETKRTYGKRKSENTITTVEVKCEAESDGEFK</sequence>
<dbReference type="GO" id="GO:0006357">
    <property type="term" value="P:regulation of transcription by RNA polymerase II"/>
    <property type="evidence" value="ECO:0007669"/>
    <property type="project" value="TreeGrafter"/>
</dbReference>
<accession>A0A2A4J5L3</accession>
<gene>
    <name evidence="5" type="ORF">B5V51_7208</name>
</gene>
<dbReference type="GO" id="GO:0005667">
    <property type="term" value="C:transcription regulator complex"/>
    <property type="evidence" value="ECO:0007669"/>
    <property type="project" value="TreeGrafter"/>
</dbReference>
<organism evidence="5">
    <name type="scientific">Heliothis virescens</name>
    <name type="common">Tobacco budworm moth</name>
    <dbReference type="NCBI Taxonomy" id="7102"/>
    <lineage>
        <taxon>Eukaryota</taxon>
        <taxon>Metazoa</taxon>
        <taxon>Ecdysozoa</taxon>
        <taxon>Arthropoda</taxon>
        <taxon>Hexapoda</taxon>
        <taxon>Insecta</taxon>
        <taxon>Pterygota</taxon>
        <taxon>Neoptera</taxon>
        <taxon>Endopterygota</taxon>
        <taxon>Lepidoptera</taxon>
        <taxon>Glossata</taxon>
        <taxon>Ditrysia</taxon>
        <taxon>Noctuoidea</taxon>
        <taxon>Noctuidae</taxon>
        <taxon>Heliothinae</taxon>
        <taxon>Heliothis</taxon>
    </lineage>
</organism>
<dbReference type="GO" id="GO:0003677">
    <property type="term" value="F:DNA binding"/>
    <property type="evidence" value="ECO:0007669"/>
    <property type="project" value="InterPro"/>
</dbReference>
<dbReference type="PROSITE" id="PS51031">
    <property type="entry name" value="BESS"/>
    <property type="match status" value="1"/>
</dbReference>
<keyword evidence="1" id="KW-0539">Nucleus</keyword>
<dbReference type="EMBL" id="NWSH01003192">
    <property type="protein sequence ID" value="PCG66814.1"/>
    <property type="molecule type" value="Genomic_DNA"/>
</dbReference>
<proteinExistence type="predicted"/>
<evidence type="ECO:0000313" key="5">
    <source>
        <dbReference type="EMBL" id="PCG66814.1"/>
    </source>
</evidence>
<evidence type="ECO:0008006" key="6">
    <source>
        <dbReference type="Google" id="ProtNLM"/>
    </source>
</evidence>
<dbReference type="InterPro" id="IPR006578">
    <property type="entry name" value="MADF-dom"/>
</dbReference>
<dbReference type="InterPro" id="IPR039353">
    <property type="entry name" value="TF_Adf1"/>
</dbReference>
<feature type="compositionally biased region" description="Polar residues" evidence="2">
    <location>
        <begin position="173"/>
        <end position="184"/>
    </location>
</feature>
<protein>
    <recommendedName>
        <fullName evidence="6">MADF domain-containing protein</fullName>
    </recommendedName>
</protein>
<dbReference type="PANTHER" id="PTHR12243">
    <property type="entry name" value="MADF DOMAIN TRANSCRIPTION FACTOR"/>
    <property type="match status" value="1"/>
</dbReference>
<dbReference type="PANTHER" id="PTHR12243:SF69">
    <property type="entry name" value="SI:CH73-59F11.3"/>
    <property type="match status" value="1"/>
</dbReference>
<evidence type="ECO:0000256" key="2">
    <source>
        <dbReference type="SAM" id="MobiDB-lite"/>
    </source>
</evidence>
<feature type="region of interest" description="Disordered" evidence="2">
    <location>
        <begin position="223"/>
        <end position="242"/>
    </location>
</feature>
<comment type="caution">
    <text evidence="5">The sequence shown here is derived from an EMBL/GenBank/DDBJ whole genome shotgun (WGS) entry which is preliminary data.</text>
</comment>
<reference evidence="5" key="1">
    <citation type="submission" date="2017-09" db="EMBL/GenBank/DDBJ databases">
        <title>Contemporary evolution of a Lepidopteran species, Heliothis virescens, in response to modern agricultural practices.</title>
        <authorList>
            <person name="Fritz M.L."/>
            <person name="Deyonke A.M."/>
            <person name="Papanicolaou A."/>
            <person name="Micinski S."/>
            <person name="Westbrook J."/>
            <person name="Gould F."/>
        </authorList>
    </citation>
    <scope>NUCLEOTIDE SEQUENCE [LARGE SCALE GENOMIC DNA]</scope>
    <source>
        <strain evidence="5">HvINT-</strain>
        <tissue evidence="5">Whole body</tissue>
    </source>
</reference>
<dbReference type="SMART" id="SM00595">
    <property type="entry name" value="MADF"/>
    <property type="match status" value="1"/>
</dbReference>
<dbReference type="InterPro" id="IPR004210">
    <property type="entry name" value="BESS_motif"/>
</dbReference>
<name>A0A2A4J5L3_HELVI</name>
<feature type="region of interest" description="Disordered" evidence="2">
    <location>
        <begin position="163"/>
        <end position="184"/>
    </location>
</feature>
<feature type="domain" description="BESS" evidence="4">
    <location>
        <begin position="182"/>
        <end position="221"/>
    </location>
</feature>
<comment type="subcellular location">
    <subcellularLocation>
        <location evidence="1">Nucleus</location>
    </subcellularLocation>
</comment>